<dbReference type="Gene3D" id="3.10.620.30">
    <property type="match status" value="1"/>
</dbReference>
<reference evidence="2 3" key="1">
    <citation type="submission" date="2020-10" db="EMBL/GenBank/DDBJ databases">
        <title>Wide distribution of Phycisphaera-like planctomycetes from WD2101 soil group in peatlands and genome analysis of the first cultivated representative.</title>
        <authorList>
            <person name="Dedysh S.N."/>
            <person name="Beletsky A.V."/>
            <person name="Ivanova A."/>
            <person name="Kulichevskaya I.S."/>
            <person name="Suzina N.E."/>
            <person name="Philippov D.A."/>
            <person name="Rakitin A.L."/>
            <person name="Mardanov A.V."/>
            <person name="Ravin N.V."/>
        </authorList>
    </citation>
    <scope>NUCLEOTIDE SEQUENCE [LARGE SCALE GENOMIC DNA]</scope>
    <source>
        <strain evidence="2 3">M1803</strain>
    </source>
</reference>
<dbReference type="InterPro" id="IPR002931">
    <property type="entry name" value="Transglutaminase-like"/>
</dbReference>
<dbReference type="SMART" id="SM00460">
    <property type="entry name" value="TGc"/>
    <property type="match status" value="1"/>
</dbReference>
<evidence type="ECO:0000313" key="2">
    <source>
        <dbReference type="EMBL" id="QOV87490.1"/>
    </source>
</evidence>
<protein>
    <submittedName>
        <fullName evidence="2">Transglutaminase family protein</fullName>
    </submittedName>
</protein>
<dbReference type="SUPFAM" id="SSF54001">
    <property type="entry name" value="Cysteine proteinases"/>
    <property type="match status" value="1"/>
</dbReference>
<sequence length="293" mass="33144">MRHRIRHITEYTYDEQVPLCHNVVHLQPRDTDRQTCLSTCINITPEPASRRDRLDFYGNHVTSLTLQEPHDHLRIESKSEVDVRPFQPPELFRWPAWEEVAQQIRRRLEPAFLDARQYTFDSPHIPRHPDLAAFAATSFTPGRSTWDAVEELSERIHSGFKFDSTVTTIGTPVLDVLKHRHGVCQDFAHLMIGSIRSLGLAARYVSGYLVTHPPPGKPRLVGADASHAWVSVFFPDYGWVDFDPTNGCIPSYEHITVGWARDYEDISPVKGVIVGGQGHALTVAVDVEPIAAE</sequence>
<dbReference type="AlphaFoldDB" id="A0A7M2WSC1"/>
<gene>
    <name evidence="2" type="ORF">IPV69_14455</name>
</gene>
<dbReference type="InterPro" id="IPR013589">
    <property type="entry name" value="Bac_transglu_N"/>
</dbReference>
<dbReference type="Pfam" id="PF08379">
    <property type="entry name" value="Bact_transglu_N"/>
    <property type="match status" value="1"/>
</dbReference>
<proteinExistence type="predicted"/>
<accession>A0A7M2WSC1</accession>
<dbReference type="InterPro" id="IPR038765">
    <property type="entry name" value="Papain-like_cys_pep_sf"/>
</dbReference>
<organism evidence="2 3">
    <name type="scientific">Humisphaera borealis</name>
    <dbReference type="NCBI Taxonomy" id="2807512"/>
    <lineage>
        <taxon>Bacteria</taxon>
        <taxon>Pseudomonadati</taxon>
        <taxon>Planctomycetota</taxon>
        <taxon>Phycisphaerae</taxon>
        <taxon>Tepidisphaerales</taxon>
        <taxon>Tepidisphaeraceae</taxon>
        <taxon>Humisphaera</taxon>
    </lineage>
</organism>
<evidence type="ECO:0000259" key="1">
    <source>
        <dbReference type="SMART" id="SM00460"/>
    </source>
</evidence>
<dbReference type="PANTHER" id="PTHR33490:SF7">
    <property type="entry name" value="BLR2979 PROTEIN"/>
    <property type="match status" value="1"/>
</dbReference>
<dbReference type="RefSeq" id="WP_206290394.1">
    <property type="nucleotide sequence ID" value="NZ_CP063458.1"/>
</dbReference>
<feature type="domain" description="Transglutaminase-like" evidence="1">
    <location>
        <begin position="176"/>
        <end position="246"/>
    </location>
</feature>
<keyword evidence="3" id="KW-1185">Reference proteome</keyword>
<dbReference type="PANTHER" id="PTHR33490">
    <property type="entry name" value="BLR5614 PROTEIN-RELATED"/>
    <property type="match status" value="1"/>
</dbReference>
<name>A0A7M2WSC1_9BACT</name>
<dbReference type="Pfam" id="PF01841">
    <property type="entry name" value="Transglut_core"/>
    <property type="match status" value="1"/>
</dbReference>
<evidence type="ECO:0000313" key="3">
    <source>
        <dbReference type="Proteomes" id="UP000593765"/>
    </source>
</evidence>
<dbReference type="KEGG" id="hbs:IPV69_14455"/>
<dbReference type="EMBL" id="CP063458">
    <property type="protein sequence ID" value="QOV87490.1"/>
    <property type="molecule type" value="Genomic_DNA"/>
</dbReference>
<dbReference type="Proteomes" id="UP000593765">
    <property type="component" value="Chromosome"/>
</dbReference>